<dbReference type="Pfam" id="PF02661">
    <property type="entry name" value="Fic"/>
    <property type="match status" value="1"/>
</dbReference>
<feature type="domain" description="Fido" evidence="4">
    <location>
        <begin position="131"/>
        <end position="261"/>
    </location>
</feature>
<organism evidence="5 6">
    <name type="scientific">Corynebacterium variabile</name>
    <dbReference type="NCBI Taxonomy" id="1727"/>
    <lineage>
        <taxon>Bacteria</taxon>
        <taxon>Bacillati</taxon>
        <taxon>Actinomycetota</taxon>
        <taxon>Actinomycetes</taxon>
        <taxon>Mycobacteriales</taxon>
        <taxon>Corynebacteriaceae</taxon>
        <taxon>Corynebacterium</taxon>
    </lineage>
</organism>
<proteinExistence type="predicted"/>
<protein>
    <submittedName>
        <fullName evidence="5">Uncharacterized conserved protein</fullName>
    </submittedName>
</protein>
<keyword evidence="1" id="KW-0547">Nucleotide-binding</keyword>
<dbReference type="Proteomes" id="UP000182498">
    <property type="component" value="Unassembled WGS sequence"/>
</dbReference>
<dbReference type="PROSITE" id="PS51459">
    <property type="entry name" value="FIDO"/>
    <property type="match status" value="1"/>
</dbReference>
<name>A0A0X2NN42_9CORY</name>
<dbReference type="Pfam" id="PF13784">
    <property type="entry name" value="Fic_N"/>
    <property type="match status" value="1"/>
</dbReference>
<dbReference type="PIRSF" id="PIRSF038925">
    <property type="entry name" value="AMP-prot_trans"/>
    <property type="match status" value="1"/>
</dbReference>
<dbReference type="Gene3D" id="1.10.3290.10">
    <property type="entry name" value="Fido-like domain"/>
    <property type="match status" value="1"/>
</dbReference>
<evidence type="ECO:0000256" key="2">
    <source>
        <dbReference type="PIRSR" id="PIRSR640198-1"/>
    </source>
</evidence>
<feature type="binding site" evidence="1">
    <location>
        <begin position="202"/>
        <end position="208"/>
    </location>
    <ligand>
        <name>ATP</name>
        <dbReference type="ChEBI" id="CHEBI:30616"/>
    </ligand>
</feature>
<feature type="binding site" evidence="1">
    <location>
        <position position="197"/>
    </location>
    <ligand>
        <name>ATP</name>
        <dbReference type="ChEBI" id="CHEBI:30616"/>
    </ligand>
</feature>
<feature type="binding site" evidence="1">
    <location>
        <position position="239"/>
    </location>
    <ligand>
        <name>ATP</name>
        <dbReference type="ChEBI" id="CHEBI:30616"/>
    </ligand>
</feature>
<gene>
    <name evidence="5" type="ORF">CVAR292_01506</name>
</gene>
<dbReference type="RefSeq" id="WP_073884042.1">
    <property type="nucleotide sequence ID" value="NZ_FAUH01000009.1"/>
</dbReference>
<accession>A0A0X2NN42</accession>
<evidence type="ECO:0000313" key="5">
    <source>
        <dbReference type="EMBL" id="CUU66168.1"/>
    </source>
</evidence>
<dbReference type="EMBL" id="FAUH01000009">
    <property type="protein sequence ID" value="CUU66168.1"/>
    <property type="molecule type" value="Genomic_DNA"/>
</dbReference>
<dbReference type="PANTHER" id="PTHR13504">
    <property type="entry name" value="FIDO DOMAIN-CONTAINING PROTEIN DDB_G0283145"/>
    <property type="match status" value="1"/>
</dbReference>
<keyword evidence="6" id="KW-1185">Reference proteome</keyword>
<dbReference type="GO" id="GO:0005524">
    <property type="term" value="F:ATP binding"/>
    <property type="evidence" value="ECO:0007669"/>
    <property type="project" value="UniProtKB-KW"/>
</dbReference>
<evidence type="ECO:0000313" key="6">
    <source>
        <dbReference type="Proteomes" id="UP000182498"/>
    </source>
</evidence>
<dbReference type="InterPro" id="IPR036597">
    <property type="entry name" value="Fido-like_dom_sf"/>
</dbReference>
<reference evidence="6" key="1">
    <citation type="submission" date="2015-11" db="EMBL/GenBank/DDBJ databases">
        <authorList>
            <person name="Dugat-Bony E."/>
        </authorList>
    </citation>
    <scope>NUCLEOTIDE SEQUENCE [LARGE SCALE GENOMIC DNA]</scope>
    <source>
        <strain evidence="6">Mu292</strain>
    </source>
</reference>
<evidence type="ECO:0000256" key="1">
    <source>
        <dbReference type="PIRSR" id="PIRSR038925-1"/>
    </source>
</evidence>
<feature type="binding site" evidence="3">
    <location>
        <begin position="201"/>
        <end position="208"/>
    </location>
    <ligand>
        <name>ATP</name>
        <dbReference type="ChEBI" id="CHEBI:30616"/>
    </ligand>
</feature>
<feature type="binding site" evidence="1">
    <location>
        <position position="71"/>
    </location>
    <ligand>
        <name>ATP</name>
        <dbReference type="ChEBI" id="CHEBI:30616"/>
    </ligand>
</feature>
<dbReference type="InterPro" id="IPR025758">
    <property type="entry name" value="Fic/DOC_N"/>
</dbReference>
<sequence length="363" mass="40306">MSGSFDPNLPFNNLPGLPPSVDVENRQILKAAIRAREQLAVLNTSCRLIPNPEILTTTIPLREAKASTEIENIVTTNDELFRASQGIDSTPTPESKEALRYNTALHEGRKSLLERPLSVRTATDVCSVLQNAPVSVRTTPGTYIGDGASGLRRYTPPSGPDVISQHLAAWERFIYSPHDLDPLVLMALLHYQFEAIHPFPDGNGHTGRILNILLLIQQELLDLPVLYLSGVIVSRKNEYYDRLLAVTTHQGWEGWVLFMLKAVEDAARDTAELINDLRAMPEMTSLHIRDALLAAPAMELAELLFTVLYVRIRDIEARGPAKRQTASNWLSALADAGILEESRADGRQKVFINRPALEILPRS</sequence>
<dbReference type="InterPro" id="IPR040198">
    <property type="entry name" value="Fido_containing"/>
</dbReference>
<dbReference type="InterPro" id="IPR003812">
    <property type="entry name" value="Fido"/>
</dbReference>
<evidence type="ECO:0000256" key="3">
    <source>
        <dbReference type="PIRSR" id="PIRSR640198-2"/>
    </source>
</evidence>
<dbReference type="AlphaFoldDB" id="A0A0X2NN42"/>
<dbReference type="Pfam" id="PF21248">
    <property type="entry name" value="SoFic-like_C"/>
    <property type="match status" value="1"/>
</dbReference>
<dbReference type="InterPro" id="IPR048770">
    <property type="entry name" value="SoFic-like_C"/>
</dbReference>
<dbReference type="SUPFAM" id="SSF140931">
    <property type="entry name" value="Fic-like"/>
    <property type="match status" value="1"/>
</dbReference>
<evidence type="ECO:0000259" key="4">
    <source>
        <dbReference type="PROSITE" id="PS51459"/>
    </source>
</evidence>
<feature type="active site" evidence="2">
    <location>
        <position position="197"/>
    </location>
</feature>
<dbReference type="InterPro" id="IPR026287">
    <property type="entry name" value="SoFic-like"/>
</dbReference>
<keyword evidence="1" id="KW-0067">ATP-binding</keyword>
<feature type="binding site" evidence="3">
    <location>
        <begin position="239"/>
        <end position="240"/>
    </location>
    <ligand>
        <name>ATP</name>
        <dbReference type="ChEBI" id="CHEBI:30616"/>
    </ligand>
</feature>
<dbReference type="PANTHER" id="PTHR13504:SF35">
    <property type="entry name" value="PROTEIN ADENYLYLTRANSFERASE SOFIC"/>
    <property type="match status" value="1"/>
</dbReference>